<name>A0A8H6JEK2_9PEZI</name>
<proteinExistence type="predicted"/>
<gene>
    <name evidence="1" type="ORF">CSOJ01_05646</name>
</gene>
<reference evidence="1 2" key="1">
    <citation type="journal article" date="2020" name="Phytopathology">
        <title>Genome Sequence Resources of Colletotrichum truncatum, C. plurivorum, C. musicola, and C. sojae: Four Species Pathogenic to Soybean (Glycine max).</title>
        <authorList>
            <person name="Rogerio F."/>
            <person name="Boufleur T.R."/>
            <person name="Ciampi-Guillardi M."/>
            <person name="Sukno S.A."/>
            <person name="Thon M.R."/>
            <person name="Massola Junior N.S."/>
            <person name="Baroncelli R."/>
        </authorList>
    </citation>
    <scope>NUCLEOTIDE SEQUENCE [LARGE SCALE GENOMIC DNA]</scope>
    <source>
        <strain evidence="1 2">LFN0009</strain>
    </source>
</reference>
<dbReference type="AlphaFoldDB" id="A0A8H6JEK2"/>
<sequence>MFRAEETPFRRVMGLALLPVGISDQVLPSIAGTWGEDFEGRAGKKGDHTILSSNSETFGRDVWSRIRRRLSSAAGLLRRPLGE</sequence>
<dbReference type="Proteomes" id="UP000652219">
    <property type="component" value="Unassembled WGS sequence"/>
</dbReference>
<comment type="caution">
    <text evidence="1">The sequence shown here is derived from an EMBL/GenBank/DDBJ whole genome shotgun (WGS) entry which is preliminary data.</text>
</comment>
<protein>
    <submittedName>
        <fullName evidence="1">Uncharacterized protein</fullName>
    </submittedName>
</protein>
<evidence type="ECO:0000313" key="2">
    <source>
        <dbReference type="Proteomes" id="UP000652219"/>
    </source>
</evidence>
<evidence type="ECO:0000313" key="1">
    <source>
        <dbReference type="EMBL" id="KAF6811513.1"/>
    </source>
</evidence>
<keyword evidence="2" id="KW-1185">Reference proteome</keyword>
<organism evidence="1 2">
    <name type="scientific">Colletotrichum sojae</name>
    <dbReference type="NCBI Taxonomy" id="2175907"/>
    <lineage>
        <taxon>Eukaryota</taxon>
        <taxon>Fungi</taxon>
        <taxon>Dikarya</taxon>
        <taxon>Ascomycota</taxon>
        <taxon>Pezizomycotina</taxon>
        <taxon>Sordariomycetes</taxon>
        <taxon>Hypocreomycetidae</taxon>
        <taxon>Glomerellales</taxon>
        <taxon>Glomerellaceae</taxon>
        <taxon>Colletotrichum</taxon>
        <taxon>Colletotrichum orchidearum species complex</taxon>
    </lineage>
</organism>
<accession>A0A8H6JEK2</accession>
<dbReference type="EMBL" id="WIGN01000073">
    <property type="protein sequence ID" value="KAF6811513.1"/>
    <property type="molecule type" value="Genomic_DNA"/>
</dbReference>